<dbReference type="Proteomes" id="UP000886210">
    <property type="component" value="Unassembled WGS sequence"/>
</dbReference>
<name>A0A7C0Y5S2_THELI</name>
<protein>
    <submittedName>
        <fullName evidence="2">DUF996 domain-containing protein</fullName>
    </submittedName>
</protein>
<evidence type="ECO:0000313" key="2">
    <source>
        <dbReference type="EMBL" id="HDD31684.1"/>
    </source>
</evidence>
<reference evidence="2" key="1">
    <citation type="journal article" date="2020" name="mSystems">
        <title>Genome- and Community-Level Interaction Insights into Carbon Utilization and Element Cycling Functions of Hydrothermarchaeota in Hydrothermal Sediment.</title>
        <authorList>
            <person name="Zhou Z."/>
            <person name="Liu Y."/>
            <person name="Xu W."/>
            <person name="Pan J."/>
            <person name="Luo Z.H."/>
            <person name="Li M."/>
        </authorList>
    </citation>
    <scope>NUCLEOTIDE SEQUENCE [LARGE SCALE GENOMIC DNA]</scope>
    <source>
        <strain evidence="2">HyVt-151</strain>
    </source>
</reference>
<feature type="transmembrane region" description="Helical" evidence="1">
    <location>
        <begin position="73"/>
        <end position="93"/>
    </location>
</feature>
<feature type="transmembrane region" description="Helical" evidence="1">
    <location>
        <begin position="33"/>
        <end position="52"/>
    </location>
</feature>
<feature type="transmembrane region" description="Helical" evidence="1">
    <location>
        <begin position="9"/>
        <end position="27"/>
    </location>
</feature>
<dbReference type="AlphaFoldDB" id="A0A7C0Y5S2"/>
<sequence>MDIHTEKKLGLLGSVIALIGGVINRAFLHVPYLWHSISPVMLIACILLLISLRGISSKTSDSRPFNNYLISSATWVFFNIAATAVFLAGISRITNELNLGTDSVNILYIHDPIARIFIISAIFLVLVGLSISFYFEKKTWRTMYEITGIKEFDNAATWFKWGTLTTIVFIGFLFVFIARVFVIIAFNKMSGNSELRENPTSEI</sequence>
<dbReference type="Pfam" id="PF06195">
    <property type="entry name" value="DUF996"/>
    <property type="match status" value="1"/>
</dbReference>
<evidence type="ECO:0000256" key="1">
    <source>
        <dbReference type="SAM" id="Phobius"/>
    </source>
</evidence>
<dbReference type="EMBL" id="DQYG01000152">
    <property type="protein sequence ID" value="HDD31684.1"/>
    <property type="molecule type" value="Genomic_DNA"/>
</dbReference>
<feature type="transmembrane region" description="Helical" evidence="1">
    <location>
        <begin position="113"/>
        <end position="135"/>
    </location>
</feature>
<organism evidence="2">
    <name type="scientific">Thermococcus litoralis</name>
    <dbReference type="NCBI Taxonomy" id="2265"/>
    <lineage>
        <taxon>Archaea</taxon>
        <taxon>Methanobacteriati</taxon>
        <taxon>Methanobacteriota</taxon>
        <taxon>Thermococci</taxon>
        <taxon>Thermococcales</taxon>
        <taxon>Thermococcaceae</taxon>
        <taxon>Thermococcus</taxon>
    </lineage>
</organism>
<keyword evidence="1" id="KW-1133">Transmembrane helix</keyword>
<dbReference type="InterPro" id="IPR010397">
    <property type="entry name" value="DUF996"/>
</dbReference>
<feature type="transmembrane region" description="Helical" evidence="1">
    <location>
        <begin position="167"/>
        <end position="186"/>
    </location>
</feature>
<comment type="caution">
    <text evidence="2">The sequence shown here is derived from an EMBL/GenBank/DDBJ whole genome shotgun (WGS) entry which is preliminary data.</text>
</comment>
<accession>A0A7C0Y5S2</accession>
<keyword evidence="1" id="KW-0472">Membrane</keyword>
<gene>
    <name evidence="2" type="ORF">ENF72_03580</name>
</gene>
<proteinExistence type="predicted"/>
<keyword evidence="1" id="KW-0812">Transmembrane</keyword>